<dbReference type="Gene3D" id="3.80.10.10">
    <property type="entry name" value="Ribonuclease Inhibitor"/>
    <property type="match status" value="1"/>
</dbReference>
<comment type="caution">
    <text evidence="1">The sequence shown here is derived from an EMBL/GenBank/DDBJ whole genome shotgun (WGS) entry which is preliminary data.</text>
</comment>
<gene>
    <name evidence="1" type="ORF">B0H17DRAFT_1261053</name>
</gene>
<reference evidence="1" key="1">
    <citation type="submission" date="2023-03" db="EMBL/GenBank/DDBJ databases">
        <title>Massive genome expansion in bonnet fungi (Mycena s.s.) driven by repeated elements and novel gene families across ecological guilds.</title>
        <authorList>
            <consortium name="Lawrence Berkeley National Laboratory"/>
            <person name="Harder C.B."/>
            <person name="Miyauchi S."/>
            <person name="Viragh M."/>
            <person name="Kuo A."/>
            <person name="Thoen E."/>
            <person name="Andreopoulos B."/>
            <person name="Lu D."/>
            <person name="Skrede I."/>
            <person name="Drula E."/>
            <person name="Henrissat B."/>
            <person name="Morin E."/>
            <person name="Kohler A."/>
            <person name="Barry K."/>
            <person name="LaButti K."/>
            <person name="Morin E."/>
            <person name="Salamov A."/>
            <person name="Lipzen A."/>
            <person name="Mereny Z."/>
            <person name="Hegedus B."/>
            <person name="Baldrian P."/>
            <person name="Stursova M."/>
            <person name="Weitz H."/>
            <person name="Taylor A."/>
            <person name="Grigoriev I.V."/>
            <person name="Nagy L.G."/>
            <person name="Martin F."/>
            <person name="Kauserud H."/>
        </authorList>
    </citation>
    <scope>NUCLEOTIDE SEQUENCE</scope>
    <source>
        <strain evidence="1">CBHHK067</strain>
    </source>
</reference>
<dbReference type="SUPFAM" id="SSF52047">
    <property type="entry name" value="RNI-like"/>
    <property type="match status" value="1"/>
</dbReference>
<accession>A0AAD7DSG4</accession>
<dbReference type="InterPro" id="IPR032675">
    <property type="entry name" value="LRR_dom_sf"/>
</dbReference>
<dbReference type="EMBL" id="JARKIE010000027">
    <property type="protein sequence ID" value="KAJ7697992.1"/>
    <property type="molecule type" value="Genomic_DNA"/>
</dbReference>
<organism evidence="1 2">
    <name type="scientific">Mycena rosella</name>
    <name type="common">Pink bonnet</name>
    <name type="synonym">Agaricus rosellus</name>
    <dbReference type="NCBI Taxonomy" id="1033263"/>
    <lineage>
        <taxon>Eukaryota</taxon>
        <taxon>Fungi</taxon>
        <taxon>Dikarya</taxon>
        <taxon>Basidiomycota</taxon>
        <taxon>Agaricomycotina</taxon>
        <taxon>Agaricomycetes</taxon>
        <taxon>Agaricomycetidae</taxon>
        <taxon>Agaricales</taxon>
        <taxon>Marasmiineae</taxon>
        <taxon>Mycenaceae</taxon>
        <taxon>Mycena</taxon>
    </lineage>
</organism>
<proteinExistence type="predicted"/>
<evidence type="ECO:0000313" key="2">
    <source>
        <dbReference type="Proteomes" id="UP001221757"/>
    </source>
</evidence>
<name>A0AAD7DSG4_MYCRO</name>
<dbReference type="AlphaFoldDB" id="A0AAD7DSG4"/>
<evidence type="ECO:0008006" key="3">
    <source>
        <dbReference type="Google" id="ProtNLM"/>
    </source>
</evidence>
<evidence type="ECO:0000313" key="1">
    <source>
        <dbReference type="EMBL" id="KAJ7697992.1"/>
    </source>
</evidence>
<sequence>MPNELRASTLLQLPQCPPMFALLRTIFLCQNPGVRKSDTTQSSFPAGHAQIDDTHVPSHAKVTELIASSRIALLPPEILCQIFLTALPDPPKIPIHSSIGPLSSSERITGDPWVFARVCQRWRALALASPNLWASIAVTTVLSERDLPALYAQLQRSKSAGLDILLKFQQGQRRSFEPFLSTLAGQCHRWRSIHLEFDGACPAPLAFYALGPMPRLKRVCFSGRGISNLVSYDFFKDAPNLSEVVLSSPGDFSIRNIPLPWAQLTRYTATYSDEATHFGNLSAASNSLVECDISFGSHGPDPPPELVRHGGSLTLLRLRRLVITHSVLLDSLVTPALQDLHVWGGIDRVLPFLHNSACALTRLALSMCDTAAYNIILLLRHTPSLKTLCIDFLGPTTESTALVSALVIRPLAEPLCSHLASISWGDRNDAMDRAGFVDMVVSRWRVSAPLRRLRFVGLYLGHPRMKGHGRRLRGLADEGMDVVILNGRKGTQAMDNWREC</sequence>
<protein>
    <recommendedName>
        <fullName evidence="3">F-box domain-containing protein</fullName>
    </recommendedName>
</protein>
<keyword evidence="2" id="KW-1185">Reference proteome</keyword>
<dbReference type="Proteomes" id="UP001221757">
    <property type="component" value="Unassembled WGS sequence"/>
</dbReference>